<feature type="non-terminal residue" evidence="2">
    <location>
        <position position="99"/>
    </location>
</feature>
<protein>
    <submittedName>
        <fullName evidence="2">Nucleoredoxin-like 2</fullName>
    </submittedName>
</protein>
<dbReference type="Gene3D" id="3.40.30.10">
    <property type="entry name" value="Glutaredoxin"/>
    <property type="match status" value="1"/>
</dbReference>
<dbReference type="PANTHER" id="PTHR46762">
    <property type="entry name" value="NUCLEOREDOXIN-LIKE PROTEIN 2"/>
    <property type="match status" value="1"/>
</dbReference>
<dbReference type="GO" id="GO:0007601">
    <property type="term" value="P:visual perception"/>
    <property type="evidence" value="ECO:0007669"/>
    <property type="project" value="TreeGrafter"/>
</dbReference>
<dbReference type="PANTHER" id="PTHR46762:SF1">
    <property type="entry name" value="NUCLEOREDOXIN-LIKE PROTEIN 2"/>
    <property type="match status" value="1"/>
</dbReference>
<accession>A0A099Z192</accession>
<reference evidence="2 3" key="1">
    <citation type="submission" date="2014-06" db="EMBL/GenBank/DDBJ databases">
        <title>Genome evolution of avian class.</title>
        <authorList>
            <person name="Zhang G."/>
            <person name="Li C."/>
        </authorList>
    </citation>
    <scope>NUCLEOTIDE SEQUENCE [LARGE SCALE GENOMIC DNA]</scope>
    <source>
        <strain evidence="2">BGI_N309</strain>
    </source>
</reference>
<dbReference type="InterPro" id="IPR036249">
    <property type="entry name" value="Thioredoxin-like_sf"/>
</dbReference>
<dbReference type="SUPFAM" id="SSF52833">
    <property type="entry name" value="Thioredoxin-like"/>
    <property type="match status" value="1"/>
</dbReference>
<keyword evidence="3" id="KW-1185">Reference proteome</keyword>
<dbReference type="Pfam" id="PF13905">
    <property type="entry name" value="Thioredoxin_8"/>
    <property type="match status" value="1"/>
</dbReference>
<feature type="domain" description="Thioredoxin-like fold" evidence="1">
    <location>
        <begin position="25"/>
        <end position="97"/>
    </location>
</feature>
<evidence type="ECO:0000313" key="2">
    <source>
        <dbReference type="EMBL" id="KGL74535.1"/>
    </source>
</evidence>
<dbReference type="AlphaFoldDB" id="A0A099Z192"/>
<proteinExistence type="predicted"/>
<dbReference type="GO" id="GO:0007608">
    <property type="term" value="P:sensory perception of smell"/>
    <property type="evidence" value="ECO:0007669"/>
    <property type="project" value="TreeGrafter"/>
</dbReference>
<sequence>MVEVYTRHLMDKDRYSVELEEVLQNKVVGLYFSAIWRASCRSFTSVPCGFYMELLEEMEPPASLEVVFISSDHSAEEMAGYMRIMHSDWLALPYHDPYK</sequence>
<evidence type="ECO:0000259" key="1">
    <source>
        <dbReference type="Pfam" id="PF13905"/>
    </source>
</evidence>
<dbReference type="GO" id="GO:0045494">
    <property type="term" value="P:photoreceptor cell maintenance"/>
    <property type="evidence" value="ECO:0007669"/>
    <property type="project" value="InterPro"/>
</dbReference>
<name>A0A099Z192_TINGU</name>
<dbReference type="InterPro" id="IPR012336">
    <property type="entry name" value="Thioredoxin-like_fold"/>
</dbReference>
<gene>
    <name evidence="2" type="ORF">N309_13465</name>
</gene>
<dbReference type="Proteomes" id="UP000053641">
    <property type="component" value="Unassembled WGS sequence"/>
</dbReference>
<evidence type="ECO:0000313" key="3">
    <source>
        <dbReference type="Proteomes" id="UP000053641"/>
    </source>
</evidence>
<organism evidence="2 3">
    <name type="scientific">Tinamus guttatus</name>
    <name type="common">White-throated tinamou</name>
    <dbReference type="NCBI Taxonomy" id="94827"/>
    <lineage>
        <taxon>Eukaryota</taxon>
        <taxon>Metazoa</taxon>
        <taxon>Chordata</taxon>
        <taxon>Craniata</taxon>
        <taxon>Vertebrata</taxon>
        <taxon>Euteleostomi</taxon>
        <taxon>Archelosauria</taxon>
        <taxon>Archosauria</taxon>
        <taxon>Dinosauria</taxon>
        <taxon>Saurischia</taxon>
        <taxon>Theropoda</taxon>
        <taxon>Coelurosauria</taxon>
        <taxon>Aves</taxon>
        <taxon>Palaeognathae</taxon>
        <taxon>Tinamiformes</taxon>
        <taxon>Tinamidae</taxon>
        <taxon>Tinamus</taxon>
    </lineage>
</organism>
<dbReference type="STRING" id="94827.A0A099Z192"/>
<dbReference type="InterPro" id="IPR029519">
    <property type="entry name" value="RdCVF2"/>
</dbReference>
<dbReference type="EMBL" id="KL887175">
    <property type="protein sequence ID" value="KGL74535.1"/>
    <property type="molecule type" value="Genomic_DNA"/>
</dbReference>